<dbReference type="STRING" id="7102.A0A2A4JU92"/>
<sequence>MKNVSSLKSNAINSPKTPGGISKSLLTPCRRVGLSRNWKNKGPSPFISPLSGYTQEVKEEKVETRKRKQRVLQDNVEKTPETCTADPDEVEVEQSNDLDKTPSRNVELPRRKKSKTLLASINKSQEDTNTHSEVTSENVDEAVAEVSSLKEEGQNDENIEEVSTPVRTKSKKSKKRSPRLKTSSKDTKTDSKPPVDTQNAANTETPDKSPEAAPDMVYQVKEKSPNDLRKECIVVIQRKIFKKTEDSVKEVKETKSSSQALFDSDSDEVPLIQLNKETKNKTDNRNCITEQKQINNKVETVPNSNEDDDFIDKSTKIHTVKNKDAKPMKNKLKTNKNTKVKPEKVKEPPKPSSQSSFDDDDDFDNSKKTILIRKTYEKVSKPLKAKSTGSITQKDIDELRARIEVKKKLLLAQSINPETEELTTLIKKWQKGCQEALKELLDLMKTKFHDKQDMDYSEMLQTLKIPPSLVGYDAENDCFNEPNDASIILGQFEDL</sequence>
<comment type="caution">
    <text evidence="2">The sequence shown here is derived from an EMBL/GenBank/DDBJ whole genome shotgun (WGS) entry which is preliminary data.</text>
</comment>
<feature type="compositionally biased region" description="Basic and acidic residues" evidence="1">
    <location>
        <begin position="311"/>
        <end position="327"/>
    </location>
</feature>
<reference evidence="2" key="1">
    <citation type="submission" date="2017-09" db="EMBL/GenBank/DDBJ databases">
        <title>Contemporary evolution of a Lepidopteran species, Heliothis virescens, in response to modern agricultural practices.</title>
        <authorList>
            <person name="Fritz M.L."/>
            <person name="Deyonke A.M."/>
            <person name="Papanicolaou A."/>
            <person name="Micinski S."/>
            <person name="Westbrook J."/>
            <person name="Gould F."/>
        </authorList>
    </citation>
    <scope>NUCLEOTIDE SEQUENCE [LARGE SCALE GENOMIC DNA]</scope>
    <source>
        <strain evidence="2">HvINT-</strain>
        <tissue evidence="2">Whole body</tissue>
    </source>
</reference>
<dbReference type="EMBL" id="NWSH01000657">
    <property type="protein sequence ID" value="PCG74980.1"/>
    <property type="molecule type" value="Genomic_DNA"/>
</dbReference>
<dbReference type="AlphaFoldDB" id="A0A2A4JU92"/>
<feature type="compositionally biased region" description="Basic residues" evidence="1">
    <location>
        <begin position="168"/>
        <end position="179"/>
    </location>
</feature>
<feature type="compositionally biased region" description="Basic residues" evidence="1">
    <location>
        <begin position="328"/>
        <end position="339"/>
    </location>
</feature>
<evidence type="ECO:0000313" key="2">
    <source>
        <dbReference type="EMBL" id="PCG74980.1"/>
    </source>
</evidence>
<feature type="compositionally biased region" description="Polar residues" evidence="1">
    <location>
        <begin position="1"/>
        <end position="16"/>
    </location>
</feature>
<accession>A0A2A4JU92</accession>
<feature type="compositionally biased region" description="Basic and acidic residues" evidence="1">
    <location>
        <begin position="340"/>
        <end position="349"/>
    </location>
</feature>
<dbReference type="Gene3D" id="6.10.140.1020">
    <property type="match status" value="1"/>
</dbReference>
<evidence type="ECO:0008006" key="3">
    <source>
        <dbReference type="Google" id="ProtNLM"/>
    </source>
</evidence>
<gene>
    <name evidence="2" type="ORF">B5V51_12453</name>
</gene>
<feature type="compositionally biased region" description="Acidic residues" evidence="1">
    <location>
        <begin position="86"/>
        <end position="96"/>
    </location>
</feature>
<protein>
    <recommendedName>
        <fullName evidence="3">Swi5-dependent recombination DNA repair protein 1 homolog</fullName>
    </recommendedName>
</protein>
<evidence type="ECO:0000256" key="1">
    <source>
        <dbReference type="SAM" id="MobiDB-lite"/>
    </source>
</evidence>
<proteinExistence type="predicted"/>
<feature type="region of interest" description="Disordered" evidence="1">
    <location>
        <begin position="279"/>
        <end position="364"/>
    </location>
</feature>
<feature type="compositionally biased region" description="Polar residues" evidence="1">
    <location>
        <begin position="285"/>
        <end position="304"/>
    </location>
</feature>
<feature type="region of interest" description="Disordered" evidence="1">
    <location>
        <begin position="1"/>
        <end position="224"/>
    </location>
</feature>
<organism evidence="2">
    <name type="scientific">Heliothis virescens</name>
    <name type="common">Tobacco budworm moth</name>
    <dbReference type="NCBI Taxonomy" id="7102"/>
    <lineage>
        <taxon>Eukaryota</taxon>
        <taxon>Metazoa</taxon>
        <taxon>Ecdysozoa</taxon>
        <taxon>Arthropoda</taxon>
        <taxon>Hexapoda</taxon>
        <taxon>Insecta</taxon>
        <taxon>Pterygota</taxon>
        <taxon>Neoptera</taxon>
        <taxon>Endopterygota</taxon>
        <taxon>Lepidoptera</taxon>
        <taxon>Glossata</taxon>
        <taxon>Ditrysia</taxon>
        <taxon>Noctuoidea</taxon>
        <taxon>Noctuidae</taxon>
        <taxon>Heliothinae</taxon>
        <taxon>Heliothis</taxon>
    </lineage>
</organism>
<feature type="compositionally biased region" description="Basic and acidic residues" evidence="1">
    <location>
        <begin position="183"/>
        <end position="193"/>
    </location>
</feature>
<name>A0A2A4JU92_HELVI</name>